<sequence length="507" mass="57351">MDPGLFWTFSTSLHINIMSAESPGQKNGFKSFVSNALRPKKSRQTLRKGSRSTTDLRLAARPSVDEGAPPPLPAPPMPELAPLHAHRLKYQELHAQVDSQLGERRDYTEIIHSLGTLGVDDDVDQVYEHNDRRPPGEGDIASLPPKLWARIANYLDPAEAASLAIASITLYRRLGPRYFMALEYPEALPYKVTFLAGLDGSLPAHLLCIPCARYHVRTQRGTERLRPTHVLNPLFKCPNSTNALNPPPRHRITHGRMLPFTFVQLTMRARRFGPSYGLTPEALGRRWHRDDWSHTTRFHIHSGRLLMRVTSQTFAAPGLTPSAQRMLLFSREDYWPYFSACAHWRDGELMPACKCALEHIPRPRSTGGLQGLEHRVKDRLAGEVFDPNALTTLCGFCRPMRRCPQCPTEYLIEVKLCEDRADGRFKQAITVTRWSDLGDGKTPHGIQWGAINGKRDDYDSFQHEHYAKRGIASIFEAAFTADTLPGQRVISLNPKQKRLGEKGNDWY</sequence>
<feature type="region of interest" description="Disordered" evidence="1">
    <location>
        <begin position="40"/>
        <end position="74"/>
    </location>
</feature>
<dbReference type="Proteomes" id="UP001152646">
    <property type="component" value="Unassembled WGS sequence"/>
</dbReference>
<organism evidence="2 3">
    <name type="scientific">Penicillium salamii</name>
    <dbReference type="NCBI Taxonomy" id="1612424"/>
    <lineage>
        <taxon>Eukaryota</taxon>
        <taxon>Fungi</taxon>
        <taxon>Dikarya</taxon>
        <taxon>Ascomycota</taxon>
        <taxon>Pezizomycotina</taxon>
        <taxon>Eurotiomycetes</taxon>
        <taxon>Eurotiomycetidae</taxon>
        <taxon>Eurotiales</taxon>
        <taxon>Aspergillaceae</taxon>
        <taxon>Penicillium</taxon>
    </lineage>
</organism>
<evidence type="ECO:0008006" key="4">
    <source>
        <dbReference type="Google" id="ProtNLM"/>
    </source>
</evidence>
<accession>A0A9W4IMP8</accession>
<dbReference type="OrthoDB" id="3912356at2759"/>
<feature type="compositionally biased region" description="Basic residues" evidence="1">
    <location>
        <begin position="40"/>
        <end position="50"/>
    </location>
</feature>
<comment type="caution">
    <text evidence="2">The sequence shown here is derived from an EMBL/GenBank/DDBJ whole genome shotgun (WGS) entry which is preliminary data.</text>
</comment>
<evidence type="ECO:0000313" key="3">
    <source>
        <dbReference type="Proteomes" id="UP001152646"/>
    </source>
</evidence>
<evidence type="ECO:0000256" key="1">
    <source>
        <dbReference type="SAM" id="MobiDB-lite"/>
    </source>
</evidence>
<gene>
    <name evidence="2" type="ORF">PSALAMII_LOCUS2738</name>
</gene>
<dbReference type="EMBL" id="CAJVPA010000110">
    <property type="protein sequence ID" value="CAG8334703.1"/>
    <property type="molecule type" value="Genomic_DNA"/>
</dbReference>
<proteinExistence type="predicted"/>
<protein>
    <recommendedName>
        <fullName evidence="4">F-box domain-containing protein</fullName>
    </recommendedName>
</protein>
<evidence type="ECO:0000313" key="2">
    <source>
        <dbReference type="EMBL" id="CAG8334703.1"/>
    </source>
</evidence>
<reference evidence="2" key="1">
    <citation type="submission" date="2021-07" db="EMBL/GenBank/DDBJ databases">
        <authorList>
            <person name="Branca A.L. A."/>
        </authorList>
    </citation>
    <scope>NUCLEOTIDE SEQUENCE</scope>
</reference>
<dbReference type="AlphaFoldDB" id="A0A9W4IMP8"/>
<name>A0A9W4IMP8_9EURO</name>